<accession>A0ABX9SZQ9</accession>
<dbReference type="CDD" id="cd00093">
    <property type="entry name" value="HTH_XRE"/>
    <property type="match status" value="1"/>
</dbReference>
<evidence type="ECO:0000313" key="3">
    <source>
        <dbReference type="Proteomes" id="UP000276029"/>
    </source>
</evidence>
<evidence type="ECO:0000313" key="2">
    <source>
        <dbReference type="EMBL" id="RKS89260.1"/>
    </source>
</evidence>
<dbReference type="PROSITE" id="PS50943">
    <property type="entry name" value="HTH_CROC1"/>
    <property type="match status" value="1"/>
</dbReference>
<dbReference type="SUPFAM" id="SSF47413">
    <property type="entry name" value="lambda repressor-like DNA-binding domains"/>
    <property type="match status" value="1"/>
</dbReference>
<keyword evidence="3" id="KW-1185">Reference proteome</keyword>
<comment type="caution">
    <text evidence="2">The sequence shown here is derived from an EMBL/GenBank/DDBJ whole genome shotgun (WGS) entry which is preliminary data.</text>
</comment>
<dbReference type="Gene3D" id="1.10.260.40">
    <property type="entry name" value="lambda repressor-like DNA-binding domains"/>
    <property type="match status" value="1"/>
</dbReference>
<dbReference type="Pfam" id="PF13560">
    <property type="entry name" value="HTH_31"/>
    <property type="match status" value="1"/>
</dbReference>
<evidence type="ECO:0000259" key="1">
    <source>
        <dbReference type="PROSITE" id="PS50943"/>
    </source>
</evidence>
<organism evidence="2 3">
    <name type="scientific">Sphingosinicella microcystinivorans</name>
    <dbReference type="NCBI Taxonomy" id="335406"/>
    <lineage>
        <taxon>Bacteria</taxon>
        <taxon>Pseudomonadati</taxon>
        <taxon>Pseudomonadota</taxon>
        <taxon>Alphaproteobacteria</taxon>
        <taxon>Sphingomonadales</taxon>
        <taxon>Sphingosinicellaceae</taxon>
        <taxon>Sphingosinicella</taxon>
    </lineage>
</organism>
<reference evidence="2 3" key="1">
    <citation type="submission" date="2018-10" db="EMBL/GenBank/DDBJ databases">
        <title>Genomic Encyclopedia of Type Strains, Phase IV (KMG-IV): sequencing the most valuable type-strain genomes for metagenomic binning, comparative biology and taxonomic classification.</title>
        <authorList>
            <person name="Goeker M."/>
        </authorList>
    </citation>
    <scope>NUCLEOTIDE SEQUENCE [LARGE SCALE GENOMIC DNA]</scope>
    <source>
        <strain evidence="2 3">DSM 19791</strain>
    </source>
</reference>
<dbReference type="SMART" id="SM00530">
    <property type="entry name" value="HTH_XRE"/>
    <property type="match status" value="1"/>
</dbReference>
<gene>
    <name evidence="2" type="ORF">DFR51_2478</name>
</gene>
<proteinExistence type="predicted"/>
<dbReference type="InterPro" id="IPR001387">
    <property type="entry name" value="Cro/C1-type_HTH"/>
</dbReference>
<dbReference type="InterPro" id="IPR010982">
    <property type="entry name" value="Lambda_DNA-bd_dom_sf"/>
</dbReference>
<sequence>MNLTGKAEVGPHRMSLASKLKKLREQSRQSLQQVADGVGISKVHVWELEKGTSKNPSMDIVKRLADHFRVPIAYFNDDSIEPDEANALQFFREFDGQLSEKDWEALRSVAEALKAKKP</sequence>
<name>A0ABX9SZQ9_SPHMI</name>
<dbReference type="EMBL" id="RBWX01000008">
    <property type="protein sequence ID" value="RKS89260.1"/>
    <property type="molecule type" value="Genomic_DNA"/>
</dbReference>
<dbReference type="Proteomes" id="UP000276029">
    <property type="component" value="Unassembled WGS sequence"/>
</dbReference>
<protein>
    <submittedName>
        <fullName evidence="2">Transcriptional regulator with XRE-family HTH domain</fullName>
    </submittedName>
</protein>
<feature type="domain" description="HTH cro/C1-type" evidence="1">
    <location>
        <begin position="20"/>
        <end position="75"/>
    </location>
</feature>